<evidence type="ECO:0000313" key="1">
    <source>
        <dbReference type="EMBL" id="RNB59951.1"/>
    </source>
</evidence>
<dbReference type="EMBL" id="RHHN01000011">
    <property type="protein sequence ID" value="RNB59951.1"/>
    <property type="molecule type" value="Genomic_DNA"/>
</dbReference>
<gene>
    <name evidence="1" type="ORF">EB820_04010</name>
</gene>
<sequence>TFNGEELQYEKNGRNWEIGETKSVDRSSVKNGNFFSWKIPKEAVSDYFEYDLRVTESNVTTRFDNKGDRDPIHQRYNFEVDTYKRLKANGGQRHHLVSAKALNDAGFSSGDAPCIRMITEDHYNTPNYGGATSFRNKEMRYLQNQEYEKLLQFEVDALKEAEDSEGRYRNLQVKYYDAIIEALRDYHDYFGIEI</sequence>
<proteinExistence type="predicted"/>
<dbReference type="Proteomes" id="UP000276178">
    <property type="component" value="Unassembled WGS sequence"/>
</dbReference>
<feature type="non-terminal residue" evidence="1">
    <location>
        <position position="1"/>
    </location>
</feature>
<organism evidence="1 2">
    <name type="scientific">Brevibacillus agri</name>
    <dbReference type="NCBI Taxonomy" id="51101"/>
    <lineage>
        <taxon>Bacteria</taxon>
        <taxon>Bacillati</taxon>
        <taxon>Bacillota</taxon>
        <taxon>Bacilli</taxon>
        <taxon>Bacillales</taxon>
        <taxon>Paenibacillaceae</taxon>
        <taxon>Brevibacillus</taxon>
    </lineage>
</organism>
<name>A0A3M8B918_9BACL</name>
<protein>
    <submittedName>
        <fullName evidence="1">Uncharacterized protein</fullName>
    </submittedName>
</protein>
<accession>A0A3M8B918</accession>
<comment type="caution">
    <text evidence="1">The sequence shown here is derived from an EMBL/GenBank/DDBJ whole genome shotgun (WGS) entry which is preliminary data.</text>
</comment>
<dbReference type="AlphaFoldDB" id="A0A3M8B918"/>
<evidence type="ECO:0000313" key="2">
    <source>
        <dbReference type="Proteomes" id="UP000276178"/>
    </source>
</evidence>
<reference evidence="1 2" key="1">
    <citation type="submission" date="2018-10" db="EMBL/GenBank/DDBJ databases">
        <title>Phylogenomics of Brevibacillus.</title>
        <authorList>
            <person name="Dunlap C."/>
        </authorList>
    </citation>
    <scope>NUCLEOTIDE SEQUENCE [LARGE SCALE GENOMIC DNA]</scope>
    <source>
        <strain evidence="1 2">NRRL NRS 1219</strain>
    </source>
</reference>